<dbReference type="InterPro" id="IPR001789">
    <property type="entry name" value="Sig_transdc_resp-reg_receiver"/>
</dbReference>
<dbReference type="Pfam" id="PF25601">
    <property type="entry name" value="AAA_lid_14"/>
    <property type="match status" value="1"/>
</dbReference>
<dbReference type="STRING" id="1218108.GCA_000382425_00310"/>
<dbReference type="Gene3D" id="1.10.10.60">
    <property type="entry name" value="Homeodomain-like"/>
    <property type="match status" value="1"/>
</dbReference>
<keyword evidence="3" id="KW-0805">Transcription regulation</keyword>
<comment type="caution">
    <text evidence="8">The sequence shown here is derived from an EMBL/GenBank/DDBJ whole genome shotgun (WGS) entry which is preliminary data.</text>
</comment>
<organism evidence="8 9">
    <name type="scientific">Empedobacter brevis NBRC 14943 = ATCC 43319</name>
    <dbReference type="NCBI Taxonomy" id="1218108"/>
    <lineage>
        <taxon>Bacteria</taxon>
        <taxon>Pseudomonadati</taxon>
        <taxon>Bacteroidota</taxon>
        <taxon>Flavobacteriia</taxon>
        <taxon>Flavobacteriales</taxon>
        <taxon>Weeksellaceae</taxon>
        <taxon>Empedobacter</taxon>
    </lineage>
</organism>
<dbReference type="SUPFAM" id="SSF52540">
    <property type="entry name" value="P-loop containing nucleoside triphosphate hydrolases"/>
    <property type="match status" value="1"/>
</dbReference>
<keyword evidence="4" id="KW-0804">Transcription</keyword>
<feature type="domain" description="Response regulatory" evidence="7">
    <location>
        <begin position="12"/>
        <end position="131"/>
    </location>
</feature>
<proteinExistence type="predicted"/>
<dbReference type="PROSITE" id="PS50110">
    <property type="entry name" value="RESPONSE_REGULATORY"/>
    <property type="match status" value="1"/>
</dbReference>
<dbReference type="GO" id="GO:0043565">
    <property type="term" value="F:sequence-specific DNA binding"/>
    <property type="evidence" value="ECO:0007669"/>
    <property type="project" value="InterPro"/>
</dbReference>
<dbReference type="InterPro" id="IPR002197">
    <property type="entry name" value="HTH_Fis"/>
</dbReference>
<dbReference type="FunFam" id="3.40.50.300:FF:000006">
    <property type="entry name" value="DNA-binding transcriptional regulator NtrC"/>
    <property type="match status" value="1"/>
</dbReference>
<dbReference type="GO" id="GO:0000160">
    <property type="term" value="P:phosphorelay signal transduction system"/>
    <property type="evidence" value="ECO:0007669"/>
    <property type="project" value="InterPro"/>
</dbReference>
<gene>
    <name evidence="8" type="ORF">EB1_03100</name>
</gene>
<evidence type="ECO:0000256" key="1">
    <source>
        <dbReference type="ARBA" id="ARBA00022741"/>
    </source>
</evidence>
<keyword evidence="5" id="KW-0597">Phosphoprotein</keyword>
<sequence length="451" mass="51866">MNKQNMKKTQATILILDDQEEILIASKLLLKRQFETIITSSDPKKIPQILVENKIDVVLMDMNFRTGYEDGKEGIFWLKEIQHLQPKTKVILMTSYGSIETAVEGLKLGAVDYLLKPWDNEKLVELIKEAIKQHRKAIQTSETKERPLFLGNSPAIEKVYKVTNRIAKTDATILILGENGTGKSILAKSIHQNSNRNTANFVHVDLGSLNENLFESELFGYKKGAFTDAKEDTVGRFEAANNGTIFLDEIGNLPLHLQAKLLQVIQNKEIIRLGEIKPRQINVRIIVATNTNLEEAVHQGRFREDLYYRINTISVTMPNLNDRKEDIQPFIHYFLSVYAEKYEMEIPTIDETIVNQLEHYKWNGNIRELQNRIERAVILTENNQISIENLGFENFIPKKTTEKSHNLNEIEKTKIIERLHFFDGNISKTAEDLGVSRAALYRKLEKYNISN</sequence>
<evidence type="ECO:0000256" key="3">
    <source>
        <dbReference type="ARBA" id="ARBA00023015"/>
    </source>
</evidence>
<accession>A0A511NCH6</accession>
<dbReference type="InterPro" id="IPR002078">
    <property type="entry name" value="Sigma_54_int"/>
</dbReference>
<protein>
    <submittedName>
        <fullName evidence="8">Sigma-54-dependent Fis family transcriptional regulator</fullName>
    </submittedName>
</protein>
<dbReference type="Gene3D" id="3.40.50.300">
    <property type="entry name" value="P-loop containing nucleotide triphosphate hydrolases"/>
    <property type="match status" value="1"/>
</dbReference>
<dbReference type="Gene3D" id="3.40.50.2300">
    <property type="match status" value="1"/>
</dbReference>
<name>A0A511NCH6_9FLAO</name>
<evidence type="ECO:0000259" key="7">
    <source>
        <dbReference type="PROSITE" id="PS50110"/>
    </source>
</evidence>
<dbReference type="InterPro" id="IPR025943">
    <property type="entry name" value="Sigma_54_int_dom_ATP-bd_2"/>
</dbReference>
<feature type="domain" description="Sigma-54 factor interaction" evidence="6">
    <location>
        <begin position="149"/>
        <end position="378"/>
    </location>
</feature>
<dbReference type="CDD" id="cd00009">
    <property type="entry name" value="AAA"/>
    <property type="match status" value="1"/>
</dbReference>
<keyword evidence="9" id="KW-1185">Reference proteome</keyword>
<dbReference type="Proteomes" id="UP000321245">
    <property type="component" value="Unassembled WGS sequence"/>
</dbReference>
<dbReference type="PANTHER" id="PTHR32071:SF113">
    <property type="entry name" value="ALGINATE BIOSYNTHESIS TRANSCRIPTIONAL REGULATORY PROTEIN ALGB"/>
    <property type="match status" value="1"/>
</dbReference>
<dbReference type="SUPFAM" id="SSF46689">
    <property type="entry name" value="Homeodomain-like"/>
    <property type="match status" value="1"/>
</dbReference>
<dbReference type="AlphaFoldDB" id="A0A511NCH6"/>
<dbReference type="InterPro" id="IPR009057">
    <property type="entry name" value="Homeodomain-like_sf"/>
</dbReference>
<dbReference type="Pfam" id="PF00072">
    <property type="entry name" value="Response_reg"/>
    <property type="match status" value="1"/>
</dbReference>
<dbReference type="Gene3D" id="1.10.8.60">
    <property type="match status" value="1"/>
</dbReference>
<dbReference type="GO" id="GO:0005524">
    <property type="term" value="F:ATP binding"/>
    <property type="evidence" value="ECO:0007669"/>
    <property type="project" value="UniProtKB-KW"/>
</dbReference>
<dbReference type="PROSITE" id="PS50045">
    <property type="entry name" value="SIGMA54_INTERACT_4"/>
    <property type="match status" value="1"/>
</dbReference>
<evidence type="ECO:0000313" key="9">
    <source>
        <dbReference type="Proteomes" id="UP000321245"/>
    </source>
</evidence>
<dbReference type="GO" id="GO:0006355">
    <property type="term" value="P:regulation of DNA-templated transcription"/>
    <property type="evidence" value="ECO:0007669"/>
    <property type="project" value="InterPro"/>
</dbReference>
<dbReference type="EMBL" id="BJXC01000001">
    <property type="protein sequence ID" value="GEM50520.1"/>
    <property type="molecule type" value="Genomic_DNA"/>
</dbReference>
<dbReference type="Pfam" id="PF02954">
    <property type="entry name" value="HTH_8"/>
    <property type="match status" value="1"/>
</dbReference>
<dbReference type="SMART" id="SM00448">
    <property type="entry name" value="REC"/>
    <property type="match status" value="1"/>
</dbReference>
<dbReference type="SUPFAM" id="SSF52172">
    <property type="entry name" value="CheY-like"/>
    <property type="match status" value="1"/>
</dbReference>
<evidence type="ECO:0000259" key="6">
    <source>
        <dbReference type="PROSITE" id="PS50045"/>
    </source>
</evidence>
<reference evidence="8 9" key="1">
    <citation type="submission" date="2019-07" db="EMBL/GenBank/DDBJ databases">
        <title>Whole genome shotgun sequence of Empedobacter brevis NBRC 14943.</title>
        <authorList>
            <person name="Hosoyama A."/>
            <person name="Uohara A."/>
            <person name="Ohji S."/>
            <person name="Ichikawa N."/>
        </authorList>
    </citation>
    <scope>NUCLEOTIDE SEQUENCE [LARGE SCALE GENOMIC DNA]</scope>
    <source>
        <strain evidence="8 9">NBRC 14943</strain>
    </source>
</reference>
<dbReference type="InterPro" id="IPR058031">
    <property type="entry name" value="AAA_lid_NorR"/>
</dbReference>
<dbReference type="Pfam" id="PF00158">
    <property type="entry name" value="Sigma54_activat"/>
    <property type="match status" value="1"/>
</dbReference>
<evidence type="ECO:0000256" key="5">
    <source>
        <dbReference type="PROSITE-ProRule" id="PRU00169"/>
    </source>
</evidence>
<dbReference type="PRINTS" id="PR01590">
    <property type="entry name" value="HTHFIS"/>
</dbReference>
<evidence type="ECO:0000256" key="4">
    <source>
        <dbReference type="ARBA" id="ARBA00023163"/>
    </source>
</evidence>
<dbReference type="PROSITE" id="PS00676">
    <property type="entry name" value="SIGMA54_INTERACT_2"/>
    <property type="match status" value="1"/>
</dbReference>
<feature type="modified residue" description="4-aspartylphosphate" evidence="5">
    <location>
        <position position="61"/>
    </location>
</feature>
<keyword evidence="1" id="KW-0547">Nucleotide-binding</keyword>
<dbReference type="CDD" id="cd00156">
    <property type="entry name" value="REC"/>
    <property type="match status" value="1"/>
</dbReference>
<dbReference type="InterPro" id="IPR011006">
    <property type="entry name" value="CheY-like_superfamily"/>
</dbReference>
<dbReference type="SMART" id="SM00382">
    <property type="entry name" value="AAA"/>
    <property type="match status" value="1"/>
</dbReference>
<evidence type="ECO:0000256" key="2">
    <source>
        <dbReference type="ARBA" id="ARBA00022840"/>
    </source>
</evidence>
<keyword evidence="2" id="KW-0067">ATP-binding</keyword>
<dbReference type="InterPro" id="IPR003593">
    <property type="entry name" value="AAA+_ATPase"/>
</dbReference>
<dbReference type="PANTHER" id="PTHR32071">
    <property type="entry name" value="TRANSCRIPTIONAL REGULATORY PROTEIN"/>
    <property type="match status" value="1"/>
</dbReference>
<evidence type="ECO:0000313" key="8">
    <source>
        <dbReference type="EMBL" id="GEM50520.1"/>
    </source>
</evidence>
<dbReference type="InterPro" id="IPR027417">
    <property type="entry name" value="P-loop_NTPase"/>
</dbReference>